<evidence type="ECO:0000313" key="2">
    <source>
        <dbReference type="Proteomes" id="UP001527099"/>
    </source>
</evidence>
<sequence length="67" mass="7589">MKTLQQDSEFDNAILFGQYVMVLTEWKWIGGGLIESYDKKGVLVGGRLYSRSKSTFVISPPPQCFVK</sequence>
<organism evidence="1 2">
    <name type="scientific">Paenibacillus alginolyticus</name>
    <dbReference type="NCBI Taxonomy" id="59839"/>
    <lineage>
        <taxon>Bacteria</taxon>
        <taxon>Bacillati</taxon>
        <taxon>Bacillota</taxon>
        <taxon>Bacilli</taxon>
        <taxon>Bacillales</taxon>
        <taxon>Paenibacillaceae</taxon>
        <taxon>Paenibacillus</taxon>
    </lineage>
</organism>
<comment type="caution">
    <text evidence="1">The sequence shown here is derived from an EMBL/GenBank/DDBJ whole genome shotgun (WGS) entry which is preliminary data.</text>
</comment>
<reference evidence="1 2" key="1">
    <citation type="submission" date="2022-05" db="EMBL/GenBank/DDBJ databases">
        <title>Genome Sequencing of Bee-Associated Microbes.</title>
        <authorList>
            <person name="Dunlap C."/>
        </authorList>
    </citation>
    <scope>NUCLEOTIDE SEQUENCE [LARGE SCALE GENOMIC DNA]</scope>
    <source>
        <strain evidence="1 2">NRRL B-14421</strain>
    </source>
</reference>
<name>A0ABT4G5Y2_9BACL</name>
<dbReference type="Proteomes" id="UP001527099">
    <property type="component" value="Unassembled WGS sequence"/>
</dbReference>
<protein>
    <submittedName>
        <fullName evidence="1">Uncharacterized protein</fullName>
    </submittedName>
</protein>
<proteinExistence type="predicted"/>
<accession>A0ABT4G5Y2</accession>
<dbReference type="RefSeq" id="WP_173193661.1">
    <property type="nucleotide sequence ID" value="NZ_JAMDMX010000002.1"/>
</dbReference>
<keyword evidence="2" id="KW-1185">Reference proteome</keyword>
<gene>
    <name evidence="1" type="ORF">M5X19_01475</name>
</gene>
<evidence type="ECO:0000313" key="1">
    <source>
        <dbReference type="EMBL" id="MCY9691598.1"/>
    </source>
</evidence>
<dbReference type="EMBL" id="JAMDMX010000002">
    <property type="protein sequence ID" value="MCY9691598.1"/>
    <property type="molecule type" value="Genomic_DNA"/>
</dbReference>